<proteinExistence type="predicted"/>
<gene>
    <name evidence="1" type="ORF">S12H4_10120</name>
</gene>
<evidence type="ECO:0000313" key="1">
    <source>
        <dbReference type="EMBL" id="GAI61261.1"/>
    </source>
</evidence>
<protein>
    <recommendedName>
        <fullName evidence="2">DUF763 domain-containing protein</fullName>
    </recommendedName>
</protein>
<dbReference type="Pfam" id="PF05559">
    <property type="entry name" value="DUF763"/>
    <property type="match status" value="1"/>
</dbReference>
<accession>X1R2F7</accession>
<dbReference type="AlphaFoldDB" id="X1R2F7"/>
<name>X1R2F7_9ZZZZ</name>
<dbReference type="EMBL" id="BARW01004258">
    <property type="protein sequence ID" value="GAI61261.1"/>
    <property type="molecule type" value="Genomic_DNA"/>
</dbReference>
<feature type="non-terminal residue" evidence="1">
    <location>
        <position position="80"/>
    </location>
</feature>
<comment type="caution">
    <text evidence="1">The sequence shown here is derived from an EMBL/GenBank/DDBJ whole genome shotgun (WGS) entry which is preliminary data.</text>
</comment>
<evidence type="ECO:0008006" key="2">
    <source>
        <dbReference type="Google" id="ProtNLM"/>
    </source>
</evidence>
<dbReference type="PANTHER" id="PTHR38597:SF1">
    <property type="entry name" value="BLL3834 PROTEIN"/>
    <property type="match status" value="1"/>
</dbReference>
<sequence>MLAMKGVGPKTIRALALISELIYGVKYSIKDPARFSFAHGGKDGIPYPVDRENYNRSIEILHNAVKDSKIGRTEKIKAIK</sequence>
<organism evidence="1">
    <name type="scientific">marine sediment metagenome</name>
    <dbReference type="NCBI Taxonomy" id="412755"/>
    <lineage>
        <taxon>unclassified sequences</taxon>
        <taxon>metagenomes</taxon>
        <taxon>ecological metagenomes</taxon>
    </lineage>
</organism>
<reference evidence="1" key="1">
    <citation type="journal article" date="2014" name="Front. Microbiol.">
        <title>High frequency of phylogenetically diverse reductive dehalogenase-homologous genes in deep subseafloor sedimentary metagenomes.</title>
        <authorList>
            <person name="Kawai M."/>
            <person name="Futagami T."/>
            <person name="Toyoda A."/>
            <person name="Takaki Y."/>
            <person name="Nishi S."/>
            <person name="Hori S."/>
            <person name="Arai W."/>
            <person name="Tsubouchi T."/>
            <person name="Morono Y."/>
            <person name="Uchiyama I."/>
            <person name="Ito T."/>
            <person name="Fujiyama A."/>
            <person name="Inagaki F."/>
            <person name="Takami H."/>
        </authorList>
    </citation>
    <scope>NUCLEOTIDE SEQUENCE</scope>
    <source>
        <strain evidence="1">Expedition CK06-06</strain>
    </source>
</reference>
<dbReference type="InterPro" id="IPR008482">
    <property type="entry name" value="DUF763"/>
</dbReference>
<dbReference type="PANTHER" id="PTHR38597">
    <property type="entry name" value="BLL3834 PROTEIN"/>
    <property type="match status" value="1"/>
</dbReference>